<dbReference type="PANTHER" id="PTHR36766:SF51">
    <property type="entry name" value="DISEASE RESISTANCE RPP13-LIKE PROTEIN 1"/>
    <property type="match status" value="1"/>
</dbReference>
<dbReference type="Gene3D" id="1.10.8.430">
    <property type="entry name" value="Helical domain of apoptotic protease-activating factors"/>
    <property type="match status" value="1"/>
</dbReference>
<dbReference type="InterPro" id="IPR042197">
    <property type="entry name" value="Apaf_helical"/>
</dbReference>
<evidence type="ECO:0000256" key="4">
    <source>
        <dbReference type="ARBA" id="ARBA00022821"/>
    </source>
</evidence>
<dbReference type="InterPro" id="IPR032675">
    <property type="entry name" value="LRR_dom_sf"/>
</dbReference>
<evidence type="ECO:0000259" key="9">
    <source>
        <dbReference type="Pfam" id="PF25019"/>
    </source>
</evidence>
<evidence type="ECO:0000256" key="1">
    <source>
        <dbReference type="ARBA" id="ARBA00022614"/>
    </source>
</evidence>
<keyword evidence="3" id="KW-0547">Nucleotide-binding</keyword>
<dbReference type="Gene3D" id="1.10.10.10">
    <property type="entry name" value="Winged helix-like DNA-binding domain superfamily/Winged helix DNA-binding domain"/>
    <property type="match status" value="1"/>
</dbReference>
<feature type="domain" description="Disease resistance N-terminal" evidence="7">
    <location>
        <begin position="29"/>
        <end position="115"/>
    </location>
</feature>
<dbReference type="InterPro" id="IPR027417">
    <property type="entry name" value="P-loop_NTPase"/>
</dbReference>
<sequence length="1465" mass="165446">MGKRSTYLCHTMELGPVVVQPLLSASFEWLLQKVDNFTSSRSYRLQGEVHVELQKWKSFLPHIRDVLMDAEEKQRAVNSIKTWLDDLKDLAYDMEDILEEFTTNGLRSSLIAEPQCASTTSRCIPACFSYFKHSDSMFDSNTISKVKAISNRLLSMTGRSNTLGLLSLTMQAGEWPDKVDVARVPTSSLPDSHVYGRETDKVAVLQKLLNNESSSQGYSVIPIVGMGGIGKTTLAQNVYNEVGQGSFELKAWVCVSDRFDVLGITRSILEAVSRGRYDLRDLNLLQEELKKELTSKKFLLVLDDVWNEGYRQWDTLQKPFQSGSAGSKIVVTTRSKRVAEIMGGSDRIHYLKELDYKQCLSIFARHALGEDNFDAHPCLKEVGEEIVRRCNGLPLVAKVLGGLLRGKHGFEDWKFILKKMLNLQEVKSEILPSLMLSYHHLPSHLKQCFAYCAVFPKDYEFDKEELVFLWMAEGLLREENQLEEIGQRYFHELLSRSFFQQSTKNKLRYVMHDLIHDLAEFVAGRTCYNLDLEDMSEVNKKFEVNFGKVRYLSFCPRLFDISKRFEVLNEMKSLRMFIPTNSVFGGSYLAKTVVLDWIPKLRCLRVLSLESYKIRKLPNSMGDLKYLKYLNFSRTEIKSLPESIGSLLQLQTLSLFSCRYFSKFPVKIGNLISLHHLDIRGANSLKEMPSGLANLKHLLTLGKFIVGKENGSLKLSNLENFSQLKGELSILDLHNVSNAHDAKKASLDKIDGLDWLLLQWTSEFGNSRNEDKEMEVLSWLKPHLKLKSFSIICYGGNQFPSWISCPSFSNLSYLKLCKCRRSTSLPSLGQLPTLKELIVEGMDAIETVDSKFYGHGTFQSLEKMEFRDMLSLKEWTSTIESGVGFPCLSELVIENCPKLIGELPSHLSYLINLVIRGCPELRCPSSMSPQSLQKLNIEDCDVALLNSMADLTSLTSLEIKRISGLVCLPKGFIESLIAVKKVEIKECFELTCLWEEGAEIENLNRLEIMNIESCPLLVSLTRKEQGLLPFNLKYLTLSNCAALESLTDAMMMNVDGSSSSNNTLRLESLSIYNCDSLKSLPNTTVKHLTINGCVNFEFLLDGVLLQDDGDSNINLESLKIEKLPSLNFVGSGHLPASLKKFIVEDCKRLESFPERLLQHCMGLESIRIGDCEVLRSLSLDGLSNLQDLNIDGCAVLEFLPEMGLSLPNLRSLRIAVCPRLERIPDGGLPLNLTDLTLENCRNLNSLPNTMNEFTSIQKLWIRDCPSIKSIPDGGFPPNLTNLNLDGKHLKQLELGRGLRNLTSLQSFSIYNTCPPLLDIVLPSLTSLWIQNAKNLKSIPIGLLQNLNSLQELWIYLCPKLQSLPRKGLPPSLGSLWIDGCPHLKRQHFEEKGEYWSLTRTIPNVQIDGYQVPYCCQNTTWETHIFEDSFLVDNSMIPAPGLSLQIVCAKPSLPFDLGWGACQMGK</sequence>
<feature type="domain" description="R13L1/DRL21-like LRR repeat region" evidence="9">
    <location>
        <begin position="715"/>
        <end position="842"/>
    </location>
</feature>
<evidence type="ECO:0000256" key="5">
    <source>
        <dbReference type="ARBA" id="ARBA00022840"/>
    </source>
</evidence>
<keyword evidence="11" id="KW-1185">Reference proteome</keyword>
<dbReference type="PRINTS" id="PR00364">
    <property type="entry name" value="DISEASERSIST"/>
</dbReference>
<evidence type="ECO:0000259" key="8">
    <source>
        <dbReference type="Pfam" id="PF23559"/>
    </source>
</evidence>
<feature type="domain" description="Disease resistance protein winged helix" evidence="8">
    <location>
        <begin position="454"/>
        <end position="519"/>
    </location>
</feature>
<dbReference type="GO" id="GO:0043531">
    <property type="term" value="F:ADP binding"/>
    <property type="evidence" value="ECO:0007669"/>
    <property type="project" value="InterPro"/>
</dbReference>
<keyword evidence="5" id="KW-0067">ATP-binding</keyword>
<evidence type="ECO:0000256" key="2">
    <source>
        <dbReference type="ARBA" id="ARBA00022737"/>
    </source>
</evidence>
<dbReference type="FunFam" id="1.10.10.10:FF:000322">
    <property type="entry name" value="Probable disease resistance protein At1g63360"/>
    <property type="match status" value="1"/>
</dbReference>
<protein>
    <recommendedName>
        <fullName evidence="12">Disease resistance RPP13-like protein 1</fullName>
    </recommendedName>
</protein>
<dbReference type="PANTHER" id="PTHR36766">
    <property type="entry name" value="PLANT BROAD-SPECTRUM MILDEW RESISTANCE PROTEIN RPW8"/>
    <property type="match status" value="1"/>
</dbReference>
<dbReference type="GO" id="GO:0006952">
    <property type="term" value="P:defense response"/>
    <property type="evidence" value="ECO:0007669"/>
    <property type="project" value="UniProtKB-KW"/>
</dbReference>
<accession>A0AAV5M619</accession>
<dbReference type="Gene3D" id="1.20.5.4130">
    <property type="match status" value="1"/>
</dbReference>
<dbReference type="InterPro" id="IPR056789">
    <property type="entry name" value="LRR_R13L1-DRL21"/>
</dbReference>
<reference evidence="10 11" key="1">
    <citation type="journal article" date="2021" name="Commun. Biol.">
        <title>The genome of Shorea leprosula (Dipterocarpaceae) highlights the ecological relevance of drought in aseasonal tropical rainforests.</title>
        <authorList>
            <person name="Ng K.K.S."/>
            <person name="Kobayashi M.J."/>
            <person name="Fawcett J.A."/>
            <person name="Hatakeyama M."/>
            <person name="Paape T."/>
            <person name="Ng C.H."/>
            <person name="Ang C.C."/>
            <person name="Tnah L.H."/>
            <person name="Lee C.T."/>
            <person name="Nishiyama T."/>
            <person name="Sese J."/>
            <person name="O'Brien M.J."/>
            <person name="Copetti D."/>
            <person name="Mohd Noor M.I."/>
            <person name="Ong R.C."/>
            <person name="Putra M."/>
            <person name="Sireger I.Z."/>
            <person name="Indrioko S."/>
            <person name="Kosugi Y."/>
            <person name="Izuno A."/>
            <person name="Isagi Y."/>
            <person name="Lee S.L."/>
            <person name="Shimizu K.K."/>
        </authorList>
    </citation>
    <scope>NUCLEOTIDE SEQUENCE [LARGE SCALE GENOMIC DNA]</scope>
    <source>
        <strain evidence="10">214</strain>
    </source>
</reference>
<dbReference type="Gene3D" id="3.40.50.300">
    <property type="entry name" value="P-loop containing nucleotide triphosphate hydrolases"/>
    <property type="match status" value="1"/>
</dbReference>
<comment type="caution">
    <text evidence="10">The sequence shown here is derived from an EMBL/GenBank/DDBJ whole genome shotgun (WGS) entry which is preliminary data.</text>
</comment>
<evidence type="ECO:0008006" key="12">
    <source>
        <dbReference type="Google" id="ProtNLM"/>
    </source>
</evidence>
<dbReference type="Pfam" id="PF00931">
    <property type="entry name" value="NB-ARC"/>
    <property type="match status" value="1"/>
</dbReference>
<dbReference type="GO" id="GO:0005524">
    <property type="term" value="F:ATP binding"/>
    <property type="evidence" value="ECO:0007669"/>
    <property type="project" value="UniProtKB-KW"/>
</dbReference>
<keyword evidence="1" id="KW-0433">Leucine-rich repeat</keyword>
<dbReference type="GO" id="GO:0051707">
    <property type="term" value="P:response to other organism"/>
    <property type="evidence" value="ECO:0007669"/>
    <property type="project" value="UniProtKB-ARBA"/>
</dbReference>
<feature type="domain" description="NB-ARC" evidence="6">
    <location>
        <begin position="198"/>
        <end position="367"/>
    </location>
</feature>
<dbReference type="InterPro" id="IPR002182">
    <property type="entry name" value="NB-ARC"/>
</dbReference>
<organism evidence="10 11">
    <name type="scientific">Rubroshorea leprosula</name>
    <dbReference type="NCBI Taxonomy" id="152421"/>
    <lineage>
        <taxon>Eukaryota</taxon>
        <taxon>Viridiplantae</taxon>
        <taxon>Streptophyta</taxon>
        <taxon>Embryophyta</taxon>
        <taxon>Tracheophyta</taxon>
        <taxon>Spermatophyta</taxon>
        <taxon>Magnoliopsida</taxon>
        <taxon>eudicotyledons</taxon>
        <taxon>Gunneridae</taxon>
        <taxon>Pentapetalae</taxon>
        <taxon>rosids</taxon>
        <taxon>malvids</taxon>
        <taxon>Malvales</taxon>
        <taxon>Dipterocarpaceae</taxon>
        <taxon>Rubroshorea</taxon>
    </lineage>
</organism>
<dbReference type="InterPro" id="IPR036388">
    <property type="entry name" value="WH-like_DNA-bd_sf"/>
</dbReference>
<evidence type="ECO:0000259" key="7">
    <source>
        <dbReference type="Pfam" id="PF18052"/>
    </source>
</evidence>
<name>A0AAV5M619_9ROSI</name>
<dbReference type="EMBL" id="BPVZ01000191">
    <property type="protein sequence ID" value="GKV45230.1"/>
    <property type="molecule type" value="Genomic_DNA"/>
</dbReference>
<keyword evidence="4" id="KW-0611">Plant defense</keyword>
<evidence type="ECO:0000313" key="11">
    <source>
        <dbReference type="Proteomes" id="UP001054252"/>
    </source>
</evidence>
<dbReference type="Pfam" id="PF25019">
    <property type="entry name" value="LRR_R13L1-DRL21"/>
    <property type="match status" value="1"/>
</dbReference>
<dbReference type="Pfam" id="PF18052">
    <property type="entry name" value="Rx_N"/>
    <property type="match status" value="1"/>
</dbReference>
<dbReference type="Proteomes" id="UP001054252">
    <property type="component" value="Unassembled WGS sequence"/>
</dbReference>
<dbReference type="Gene3D" id="3.80.10.10">
    <property type="entry name" value="Ribonuclease Inhibitor"/>
    <property type="match status" value="4"/>
</dbReference>
<gene>
    <name evidence="10" type="ORF">SLEP1_g52339</name>
</gene>
<keyword evidence="2" id="KW-0677">Repeat</keyword>
<dbReference type="SUPFAM" id="SSF52540">
    <property type="entry name" value="P-loop containing nucleoside triphosphate hydrolases"/>
    <property type="match status" value="1"/>
</dbReference>
<evidence type="ECO:0000259" key="6">
    <source>
        <dbReference type="Pfam" id="PF00931"/>
    </source>
</evidence>
<dbReference type="FunFam" id="3.40.50.300:FF:001091">
    <property type="entry name" value="Probable disease resistance protein At1g61300"/>
    <property type="match status" value="1"/>
</dbReference>
<dbReference type="InterPro" id="IPR058922">
    <property type="entry name" value="WHD_DRP"/>
</dbReference>
<dbReference type="Pfam" id="PF23559">
    <property type="entry name" value="WHD_DRP"/>
    <property type="match status" value="1"/>
</dbReference>
<evidence type="ECO:0000313" key="10">
    <source>
        <dbReference type="EMBL" id="GKV45230.1"/>
    </source>
</evidence>
<dbReference type="SUPFAM" id="SSF52058">
    <property type="entry name" value="L domain-like"/>
    <property type="match status" value="3"/>
</dbReference>
<proteinExistence type="predicted"/>
<evidence type="ECO:0000256" key="3">
    <source>
        <dbReference type="ARBA" id="ARBA00022741"/>
    </source>
</evidence>
<dbReference type="InterPro" id="IPR041118">
    <property type="entry name" value="Rx_N"/>
</dbReference>